<sequence length="52" mass="5844">MNRSFTATRILTSVTGLAAAFSAFRNCDGQKLGKLLPVVISRDIYVQRVYFF</sequence>
<organism evidence="1 2">
    <name type="scientific">Anabaena sphaerica FACHB-251</name>
    <dbReference type="NCBI Taxonomy" id="2692883"/>
    <lineage>
        <taxon>Bacteria</taxon>
        <taxon>Bacillati</taxon>
        <taxon>Cyanobacteriota</taxon>
        <taxon>Cyanophyceae</taxon>
        <taxon>Nostocales</taxon>
        <taxon>Nostocaceae</taxon>
        <taxon>Anabaena</taxon>
    </lineage>
</organism>
<proteinExistence type="predicted"/>
<dbReference type="Proteomes" id="UP000662185">
    <property type="component" value="Unassembled WGS sequence"/>
</dbReference>
<evidence type="ECO:0000313" key="2">
    <source>
        <dbReference type="Proteomes" id="UP000662185"/>
    </source>
</evidence>
<reference evidence="2" key="1">
    <citation type="journal article" date="2020" name="ISME J.">
        <title>Comparative genomics reveals insights into cyanobacterial evolution and habitat adaptation.</title>
        <authorList>
            <person name="Chen M.Y."/>
            <person name="Teng W.K."/>
            <person name="Zhao L."/>
            <person name="Hu C.X."/>
            <person name="Zhou Y.K."/>
            <person name="Han B.P."/>
            <person name="Song L.R."/>
            <person name="Shu W.S."/>
        </authorList>
    </citation>
    <scope>NUCLEOTIDE SEQUENCE [LARGE SCALE GENOMIC DNA]</scope>
    <source>
        <strain evidence="2">FACHB-251</strain>
    </source>
</reference>
<dbReference type="AlphaFoldDB" id="A0A927A3H6"/>
<evidence type="ECO:0000313" key="1">
    <source>
        <dbReference type="EMBL" id="MBD2295685.1"/>
    </source>
</evidence>
<dbReference type="EMBL" id="JACJQU010000014">
    <property type="protein sequence ID" value="MBD2295685.1"/>
    <property type="molecule type" value="Genomic_DNA"/>
</dbReference>
<protein>
    <submittedName>
        <fullName evidence="1">Uncharacterized protein</fullName>
    </submittedName>
</protein>
<dbReference type="RefSeq" id="WP_190563277.1">
    <property type="nucleotide sequence ID" value="NZ_JACJQU010000014.1"/>
</dbReference>
<comment type="caution">
    <text evidence="1">The sequence shown here is derived from an EMBL/GenBank/DDBJ whole genome shotgun (WGS) entry which is preliminary data.</text>
</comment>
<gene>
    <name evidence="1" type="ORF">H6G06_19940</name>
</gene>
<accession>A0A927A3H6</accession>
<keyword evidence="2" id="KW-1185">Reference proteome</keyword>
<name>A0A927A3H6_9NOST</name>